<evidence type="ECO:0000313" key="1">
    <source>
        <dbReference type="EMBL" id="KAL3107340.1"/>
    </source>
</evidence>
<comment type="caution">
    <text evidence="1">The sequence shown here is derived from an EMBL/GenBank/DDBJ whole genome shotgun (WGS) entry which is preliminary data.</text>
</comment>
<accession>A0ABD2KWL1</accession>
<name>A0ABD2KWL1_9BILA</name>
<evidence type="ECO:0008006" key="3">
    <source>
        <dbReference type="Google" id="ProtNLM"/>
    </source>
</evidence>
<gene>
    <name evidence="1" type="ORF">niasHT_014704</name>
</gene>
<evidence type="ECO:0000313" key="2">
    <source>
        <dbReference type="Proteomes" id="UP001620626"/>
    </source>
</evidence>
<reference evidence="1 2" key="1">
    <citation type="submission" date="2024-10" db="EMBL/GenBank/DDBJ databases">
        <authorList>
            <person name="Kim D."/>
        </authorList>
    </citation>
    <scope>NUCLEOTIDE SEQUENCE [LARGE SCALE GENOMIC DNA]</scope>
    <source>
        <strain evidence="1">BH-2024</strain>
    </source>
</reference>
<protein>
    <recommendedName>
        <fullName evidence="3">Helix-turn-helix domain-containing protein</fullName>
    </recommendedName>
</protein>
<keyword evidence="2" id="KW-1185">Reference proteome</keyword>
<sequence length="214" mass="24424">MFNAAEYGTQSLSNGYHNGAYCSTTFTFELDPIINQQIGKVAKPDKLIQKVANHHTFSDANQESPTKSENAIQDDADKDILNRMDAMNLSHTRLLTDGVLSANSHEYVLHPDDLSDHKNVHKQKTKRFKVRYDGANTAVNDSKASPSTRKTRQEYIELKEQFKKNYEKLKNEGMADSEIAAQYKIDRDSVYEWKKIFFPEMIKQKKRSASVSGI</sequence>
<dbReference type="Proteomes" id="UP001620626">
    <property type="component" value="Unassembled WGS sequence"/>
</dbReference>
<dbReference type="EMBL" id="JBICBT010000621">
    <property type="protein sequence ID" value="KAL3107340.1"/>
    <property type="molecule type" value="Genomic_DNA"/>
</dbReference>
<dbReference type="AlphaFoldDB" id="A0ABD2KWL1"/>
<proteinExistence type="predicted"/>
<organism evidence="1 2">
    <name type="scientific">Heterodera trifolii</name>
    <dbReference type="NCBI Taxonomy" id="157864"/>
    <lineage>
        <taxon>Eukaryota</taxon>
        <taxon>Metazoa</taxon>
        <taxon>Ecdysozoa</taxon>
        <taxon>Nematoda</taxon>
        <taxon>Chromadorea</taxon>
        <taxon>Rhabditida</taxon>
        <taxon>Tylenchina</taxon>
        <taxon>Tylenchomorpha</taxon>
        <taxon>Tylenchoidea</taxon>
        <taxon>Heteroderidae</taxon>
        <taxon>Heteroderinae</taxon>
        <taxon>Heterodera</taxon>
    </lineage>
</organism>